<name>A0A7J8M8V6_9ROSI</name>
<protein>
    <recommendedName>
        <fullName evidence="4">DUF4283 domain-containing protein</fullName>
    </recommendedName>
</protein>
<dbReference type="Proteomes" id="UP000593572">
    <property type="component" value="Unassembled WGS sequence"/>
</dbReference>
<evidence type="ECO:0008006" key="4">
    <source>
        <dbReference type="Google" id="ProtNLM"/>
    </source>
</evidence>
<evidence type="ECO:0000256" key="1">
    <source>
        <dbReference type="SAM" id="MobiDB-lite"/>
    </source>
</evidence>
<organism evidence="2 3">
    <name type="scientific">Gossypium lobatum</name>
    <dbReference type="NCBI Taxonomy" id="34289"/>
    <lineage>
        <taxon>Eukaryota</taxon>
        <taxon>Viridiplantae</taxon>
        <taxon>Streptophyta</taxon>
        <taxon>Embryophyta</taxon>
        <taxon>Tracheophyta</taxon>
        <taxon>Spermatophyta</taxon>
        <taxon>Magnoliopsida</taxon>
        <taxon>eudicotyledons</taxon>
        <taxon>Gunneridae</taxon>
        <taxon>Pentapetalae</taxon>
        <taxon>rosids</taxon>
        <taxon>malvids</taxon>
        <taxon>Malvales</taxon>
        <taxon>Malvaceae</taxon>
        <taxon>Malvoideae</taxon>
        <taxon>Gossypium</taxon>
    </lineage>
</organism>
<dbReference type="AlphaFoldDB" id="A0A7J8M8V6"/>
<dbReference type="EMBL" id="JABEZX010000007">
    <property type="protein sequence ID" value="MBA0561138.1"/>
    <property type="molecule type" value="Genomic_DNA"/>
</dbReference>
<evidence type="ECO:0000313" key="3">
    <source>
        <dbReference type="Proteomes" id="UP000593572"/>
    </source>
</evidence>
<feature type="compositionally biased region" description="Polar residues" evidence="1">
    <location>
        <begin position="267"/>
        <end position="281"/>
    </location>
</feature>
<feature type="region of interest" description="Disordered" evidence="1">
    <location>
        <begin position="244"/>
        <end position="281"/>
    </location>
</feature>
<comment type="caution">
    <text evidence="2">The sequence shown here is derived from an EMBL/GenBank/DDBJ whole genome shotgun (WGS) entry which is preliminary data.</text>
</comment>
<keyword evidence="3" id="KW-1185">Reference proteome</keyword>
<evidence type="ECO:0000313" key="2">
    <source>
        <dbReference type="EMBL" id="MBA0561138.1"/>
    </source>
</evidence>
<gene>
    <name evidence="2" type="ORF">Golob_017988</name>
</gene>
<proteinExistence type="predicted"/>
<feature type="non-terminal residue" evidence="2">
    <location>
        <position position="1"/>
    </location>
</feature>
<reference evidence="2 3" key="1">
    <citation type="journal article" date="2019" name="Genome Biol. Evol.">
        <title>Insights into the evolution of the New World diploid cottons (Gossypium, subgenus Houzingenia) based on genome sequencing.</title>
        <authorList>
            <person name="Grover C.E."/>
            <person name="Arick M.A. 2nd"/>
            <person name="Thrash A."/>
            <person name="Conover J.L."/>
            <person name="Sanders W.S."/>
            <person name="Peterson D.G."/>
            <person name="Frelichowski J.E."/>
            <person name="Scheffler J.A."/>
            <person name="Scheffler B.E."/>
            <person name="Wendel J.F."/>
        </authorList>
    </citation>
    <scope>NUCLEOTIDE SEQUENCE [LARGE SCALE GENOMIC DNA]</scope>
    <source>
        <strain evidence="2">157</strain>
        <tissue evidence="2">Leaf</tissue>
    </source>
</reference>
<accession>A0A7J8M8V6</accession>
<sequence>DAFCEDSLVVDNEYKYCLEGLCLIDSTVHFLSLRNTMAELWRPIGGIQPGEDPILVPLSTSEFWIQIHDLPIGMMIEDMAKQFGNFLWQFVDASNPTMGIQKFMCIRVCLDVTMSLKRKKKILIGKERVVYALFQYEKAVAKRQNSSITKWLREANGSINKQLEKESGSAGNNFGMERDTGHDWRRDVKKSYTILNFMPLGYGNEAYFKGYANIQNMENKRILGEVSKNGILVSENEPLETVERKKRKRMVGSGNVRSVKVMEENTQDQLASSAGRSSRMQ</sequence>